<dbReference type="GO" id="GO:0042953">
    <property type="term" value="P:lipoprotein transport"/>
    <property type="evidence" value="ECO:0007669"/>
    <property type="project" value="InterPro"/>
</dbReference>
<reference evidence="11" key="1">
    <citation type="submission" date="2022-01" db="EMBL/GenBank/DDBJ databases">
        <title>Whole genome-based taxonomy of the Shewanellaceae.</title>
        <authorList>
            <person name="Martin-Rodriguez A.J."/>
        </authorList>
    </citation>
    <scope>NUCLEOTIDE SEQUENCE</scope>
    <source>
        <strain evidence="11">DSM 16422</strain>
    </source>
</reference>
<protein>
    <recommendedName>
        <fullName evidence="4 10">Outer-membrane lipoprotein carrier protein</fullName>
    </recommendedName>
</protein>
<sequence length="214" mass="23788" precursor="true">MLLKPSVIVSFVATSLLTSGVVMADVASALRSKLSNIDNLHAKFEQQVTDVNKKPIQSGSGIFALSHPNKFFWNLTEPDESLIVADGVNLWIYNPFAEEVTVMDIDQAVEASPIALLVHRDEKTWSQYHVNQASSDKNECFDIKPKQASGNVVEVTVCFAGEQLSSFDLLDEQGNLSQFSLSEQRNLAEEEQTLFDFAIPENVDIDDQRLKQVP</sequence>
<dbReference type="AlphaFoldDB" id="A0A9X1ZQC0"/>
<name>A0A9X1ZQC0_9GAMM</name>
<evidence type="ECO:0000256" key="6">
    <source>
        <dbReference type="ARBA" id="ARBA00022729"/>
    </source>
</evidence>
<gene>
    <name evidence="10 11" type="primary">lolA</name>
    <name evidence="11" type="ORF">L2672_15840</name>
</gene>
<comment type="caution">
    <text evidence="11">The sequence shown here is derived from an EMBL/GenBank/DDBJ whole genome shotgun (WGS) entry which is preliminary data.</text>
</comment>
<dbReference type="HAMAP" id="MF_00240">
    <property type="entry name" value="LolA"/>
    <property type="match status" value="1"/>
</dbReference>
<evidence type="ECO:0000256" key="7">
    <source>
        <dbReference type="ARBA" id="ARBA00022764"/>
    </source>
</evidence>
<dbReference type="Gene3D" id="2.50.20.10">
    <property type="entry name" value="Lipoprotein localisation LolA/LolB/LppX"/>
    <property type="match status" value="1"/>
</dbReference>
<dbReference type="EMBL" id="JAKIKP010000016">
    <property type="protein sequence ID" value="MCL1144150.1"/>
    <property type="molecule type" value="Genomic_DNA"/>
</dbReference>
<feature type="signal peptide" evidence="10">
    <location>
        <begin position="1"/>
        <end position="24"/>
    </location>
</feature>
<dbReference type="GO" id="GO:0030288">
    <property type="term" value="C:outer membrane-bounded periplasmic space"/>
    <property type="evidence" value="ECO:0007669"/>
    <property type="project" value="TreeGrafter"/>
</dbReference>
<dbReference type="GO" id="GO:0044874">
    <property type="term" value="P:lipoprotein localization to outer membrane"/>
    <property type="evidence" value="ECO:0007669"/>
    <property type="project" value="UniProtKB-UniRule"/>
</dbReference>
<feature type="chain" id="PRO_5041026942" description="Outer-membrane lipoprotein carrier protein" evidence="10">
    <location>
        <begin position="25"/>
        <end position="214"/>
    </location>
</feature>
<comment type="subunit">
    <text evidence="3 10">Monomer.</text>
</comment>
<dbReference type="PANTHER" id="PTHR35869">
    <property type="entry name" value="OUTER-MEMBRANE LIPOPROTEIN CARRIER PROTEIN"/>
    <property type="match status" value="1"/>
</dbReference>
<evidence type="ECO:0000256" key="5">
    <source>
        <dbReference type="ARBA" id="ARBA00022448"/>
    </source>
</evidence>
<evidence type="ECO:0000256" key="4">
    <source>
        <dbReference type="ARBA" id="ARBA00014035"/>
    </source>
</evidence>
<evidence type="ECO:0000256" key="1">
    <source>
        <dbReference type="ARBA" id="ARBA00004418"/>
    </source>
</evidence>
<dbReference type="Proteomes" id="UP001139333">
    <property type="component" value="Unassembled WGS sequence"/>
</dbReference>
<proteinExistence type="inferred from homology"/>
<keyword evidence="11" id="KW-0449">Lipoprotein</keyword>
<dbReference type="InterPro" id="IPR004564">
    <property type="entry name" value="OM_lipoprot_carrier_LolA-like"/>
</dbReference>
<organism evidence="11 12">
    <name type="scientific">Shewanella gaetbuli</name>
    <dbReference type="NCBI Taxonomy" id="220752"/>
    <lineage>
        <taxon>Bacteria</taxon>
        <taxon>Pseudomonadati</taxon>
        <taxon>Pseudomonadota</taxon>
        <taxon>Gammaproteobacteria</taxon>
        <taxon>Alteromonadales</taxon>
        <taxon>Shewanellaceae</taxon>
        <taxon>Shewanella</taxon>
    </lineage>
</organism>
<evidence type="ECO:0000256" key="8">
    <source>
        <dbReference type="ARBA" id="ARBA00022927"/>
    </source>
</evidence>
<comment type="subcellular location">
    <subcellularLocation>
        <location evidence="1 10">Periplasm</location>
    </subcellularLocation>
</comment>
<accession>A0A9X1ZQC0</accession>
<evidence type="ECO:0000313" key="12">
    <source>
        <dbReference type="Proteomes" id="UP001139333"/>
    </source>
</evidence>
<evidence type="ECO:0000256" key="9">
    <source>
        <dbReference type="ARBA" id="ARBA00023186"/>
    </source>
</evidence>
<dbReference type="Pfam" id="PF03548">
    <property type="entry name" value="LolA"/>
    <property type="match status" value="1"/>
</dbReference>
<keyword evidence="6 10" id="KW-0732">Signal</keyword>
<dbReference type="SUPFAM" id="SSF89392">
    <property type="entry name" value="Prokaryotic lipoproteins and lipoprotein localization factors"/>
    <property type="match status" value="1"/>
</dbReference>
<evidence type="ECO:0000313" key="11">
    <source>
        <dbReference type="EMBL" id="MCL1144150.1"/>
    </source>
</evidence>
<keyword evidence="9 10" id="KW-0143">Chaperone</keyword>
<dbReference type="NCBIfam" id="TIGR00547">
    <property type="entry name" value="lolA"/>
    <property type="match status" value="1"/>
</dbReference>
<keyword evidence="8 10" id="KW-0653">Protein transport</keyword>
<dbReference type="RefSeq" id="WP_248996819.1">
    <property type="nucleotide sequence ID" value="NZ_JAKIKP010000016.1"/>
</dbReference>
<dbReference type="InterPro" id="IPR029046">
    <property type="entry name" value="LolA/LolB/LppX"/>
</dbReference>
<evidence type="ECO:0000256" key="2">
    <source>
        <dbReference type="ARBA" id="ARBA00007615"/>
    </source>
</evidence>
<dbReference type="CDD" id="cd16325">
    <property type="entry name" value="LolA"/>
    <property type="match status" value="1"/>
</dbReference>
<dbReference type="InterPro" id="IPR018323">
    <property type="entry name" value="OM_lipoprot_carrier_LolA_Pbac"/>
</dbReference>
<evidence type="ECO:0000256" key="10">
    <source>
        <dbReference type="HAMAP-Rule" id="MF_00240"/>
    </source>
</evidence>
<evidence type="ECO:0000256" key="3">
    <source>
        <dbReference type="ARBA" id="ARBA00011245"/>
    </source>
</evidence>
<comment type="function">
    <text evidence="10">Participates in the translocation of lipoproteins from the inner membrane to the outer membrane. Only forms a complex with a lipoprotein if the residue after the N-terminal Cys is not an aspartate (The Asp acts as a targeting signal to indicate that the lipoprotein should stay in the inner membrane).</text>
</comment>
<keyword evidence="12" id="KW-1185">Reference proteome</keyword>
<comment type="similarity">
    <text evidence="2 10">Belongs to the LolA family.</text>
</comment>
<keyword evidence="7 10" id="KW-0574">Periplasm</keyword>
<dbReference type="PANTHER" id="PTHR35869:SF1">
    <property type="entry name" value="OUTER-MEMBRANE LIPOPROTEIN CARRIER PROTEIN"/>
    <property type="match status" value="1"/>
</dbReference>
<keyword evidence="5 10" id="KW-0813">Transport</keyword>